<dbReference type="EMBL" id="PEVH01000026">
    <property type="protein sequence ID" value="PIU99238.1"/>
    <property type="molecule type" value="Genomic_DNA"/>
</dbReference>
<protein>
    <recommendedName>
        <fullName evidence="3">Ig-like domain-containing protein</fullName>
    </recommendedName>
</protein>
<name>A0A2M7B839_9BACT</name>
<proteinExistence type="predicted"/>
<evidence type="ECO:0008006" key="3">
    <source>
        <dbReference type="Google" id="ProtNLM"/>
    </source>
</evidence>
<gene>
    <name evidence="1" type="ORF">COS59_00860</name>
</gene>
<evidence type="ECO:0000313" key="1">
    <source>
        <dbReference type="EMBL" id="PIU99238.1"/>
    </source>
</evidence>
<dbReference type="Proteomes" id="UP000230131">
    <property type="component" value="Unassembled WGS sequence"/>
</dbReference>
<evidence type="ECO:0000313" key="2">
    <source>
        <dbReference type="Proteomes" id="UP000230131"/>
    </source>
</evidence>
<dbReference type="AlphaFoldDB" id="A0A2M7B839"/>
<organism evidence="1 2">
    <name type="scientific">Candidatus Wolfebacteria bacterium CG03_land_8_20_14_0_80_36_15</name>
    <dbReference type="NCBI Taxonomy" id="1975067"/>
    <lineage>
        <taxon>Bacteria</taxon>
        <taxon>Candidatus Wolfeibacteriota</taxon>
    </lineage>
</organism>
<sequence length="210" mass="23748">MPFTHAASPQFLISWKAYNYTPSWYQGKNFPIYSTPVEISFELLENDKIVNLSKHEVRWYINNSLFTKGKGLRTISFISKNKAGTNMVIRIAIVAYKGEELNKLIYIPAKSPEVVINSPYLTNIAKIGETYRFKALPFLFNANRLNNLSFDWTVNNQAVFSEEVDENPDILILNVSTSTPAGMQINLSAVVSNILNTVESATENFKLIAK</sequence>
<accession>A0A2M7B839</accession>
<reference evidence="2" key="1">
    <citation type="submission" date="2017-09" db="EMBL/GenBank/DDBJ databases">
        <title>Depth-based differentiation of microbial function through sediment-hosted aquifers and enrichment of novel symbionts in the deep terrestrial subsurface.</title>
        <authorList>
            <person name="Probst A.J."/>
            <person name="Ladd B."/>
            <person name="Jarett J.K."/>
            <person name="Geller-Mcgrath D.E."/>
            <person name="Sieber C.M.K."/>
            <person name="Emerson J.B."/>
            <person name="Anantharaman K."/>
            <person name="Thomas B.C."/>
            <person name="Malmstrom R."/>
            <person name="Stieglmeier M."/>
            <person name="Klingl A."/>
            <person name="Woyke T."/>
            <person name="Ryan C.M."/>
            <person name="Banfield J.F."/>
        </authorList>
    </citation>
    <scope>NUCLEOTIDE SEQUENCE [LARGE SCALE GENOMIC DNA]</scope>
</reference>
<comment type="caution">
    <text evidence="1">The sequence shown here is derived from an EMBL/GenBank/DDBJ whole genome shotgun (WGS) entry which is preliminary data.</text>
</comment>